<dbReference type="Pfam" id="PF05257">
    <property type="entry name" value="CHAP"/>
    <property type="match status" value="1"/>
</dbReference>
<evidence type="ECO:0000259" key="2">
    <source>
        <dbReference type="PROSITE" id="PS50911"/>
    </source>
</evidence>
<sequence length="293" mass="29981">MAGAIGADVDQLRSLAKQFTRSADQLQQSSTGLSKMIGNAAFWRGNDATMFRSQWQSHSRTSINAAAKTLRAAADVLIRNADEQDQASAAGGGSISSATSSAGRAVAPGTSEVHSAAQNGSNNGGGQTPASSQGGPGVAEPQGGGRDAYLKQVGAPDGHNDGMGAFAGQCTSWAAWRRKELGLPWRVNAGTGTGNGGEMAGRMGGTASTPPSLGAIVSEPGSPGHVMIVEEIYPDGSFRVSEMNVVPPGSTTYTPVAGTVRTDRVWHSNADGTYTFNGNKEYKGKTTPLVIAP</sequence>
<feature type="compositionally biased region" description="Gly residues" evidence="1">
    <location>
        <begin position="134"/>
        <end position="146"/>
    </location>
</feature>
<dbReference type="RefSeq" id="WP_214094740.1">
    <property type="nucleotide sequence ID" value="NZ_JAHCLR010000064.1"/>
</dbReference>
<dbReference type="EMBL" id="JAHCLR010000064">
    <property type="protein sequence ID" value="MBS9535891.1"/>
    <property type="molecule type" value="Genomic_DNA"/>
</dbReference>
<organism evidence="3 4">
    <name type="scientific">Mycolicibacter acidiphilus</name>
    <dbReference type="NCBI Taxonomy" id="2835306"/>
    <lineage>
        <taxon>Bacteria</taxon>
        <taxon>Bacillati</taxon>
        <taxon>Actinomycetota</taxon>
        <taxon>Actinomycetes</taxon>
        <taxon>Mycobacteriales</taxon>
        <taxon>Mycobacteriaceae</taxon>
        <taxon>Mycolicibacter</taxon>
    </lineage>
</organism>
<evidence type="ECO:0000313" key="3">
    <source>
        <dbReference type="EMBL" id="MBS9535891.1"/>
    </source>
</evidence>
<accession>A0ABS5RNK2</accession>
<dbReference type="Gene3D" id="3.90.1720.10">
    <property type="entry name" value="endopeptidase domain like (from Nostoc punctiforme)"/>
    <property type="match status" value="1"/>
</dbReference>
<dbReference type="InterPro" id="IPR036689">
    <property type="entry name" value="ESAT-6-like_sf"/>
</dbReference>
<feature type="compositionally biased region" description="Low complexity" evidence="1">
    <location>
        <begin position="95"/>
        <end position="105"/>
    </location>
</feature>
<dbReference type="Gene3D" id="1.10.287.1060">
    <property type="entry name" value="ESAT-6-like"/>
    <property type="match status" value="1"/>
</dbReference>
<feature type="region of interest" description="Disordered" evidence="1">
    <location>
        <begin position="85"/>
        <end position="156"/>
    </location>
</feature>
<proteinExistence type="predicted"/>
<dbReference type="SUPFAM" id="SSF54001">
    <property type="entry name" value="Cysteine proteinases"/>
    <property type="match status" value="1"/>
</dbReference>
<name>A0ABS5RNK2_9MYCO</name>
<reference evidence="3 4" key="1">
    <citation type="submission" date="2021-05" db="EMBL/GenBank/DDBJ databases">
        <title>Mycobacterium acidophilum sp. nov., an extremely acid-tolerant member of the genus Mycobacterium.</title>
        <authorList>
            <person name="Xia J."/>
        </authorList>
    </citation>
    <scope>NUCLEOTIDE SEQUENCE [LARGE SCALE GENOMIC DNA]</scope>
    <source>
        <strain evidence="3 4">M1</strain>
    </source>
</reference>
<dbReference type="SUPFAM" id="SSF140453">
    <property type="entry name" value="EsxAB dimer-like"/>
    <property type="match status" value="1"/>
</dbReference>
<dbReference type="PROSITE" id="PS50911">
    <property type="entry name" value="CHAP"/>
    <property type="match status" value="1"/>
</dbReference>
<dbReference type="InterPro" id="IPR038765">
    <property type="entry name" value="Papain-like_cys_pep_sf"/>
</dbReference>
<gene>
    <name evidence="3" type="ORF">KIH27_20105</name>
</gene>
<protein>
    <submittedName>
        <fullName evidence="3">CHAP domain-containing protein</fullName>
    </submittedName>
</protein>
<evidence type="ECO:0000313" key="4">
    <source>
        <dbReference type="Proteomes" id="UP001519535"/>
    </source>
</evidence>
<evidence type="ECO:0000256" key="1">
    <source>
        <dbReference type="SAM" id="MobiDB-lite"/>
    </source>
</evidence>
<dbReference type="InterPro" id="IPR007921">
    <property type="entry name" value="CHAP_dom"/>
</dbReference>
<feature type="domain" description="Peptidase C51" evidence="2">
    <location>
        <begin position="145"/>
        <end position="276"/>
    </location>
</feature>
<keyword evidence="4" id="KW-1185">Reference proteome</keyword>
<comment type="caution">
    <text evidence="3">The sequence shown here is derived from an EMBL/GenBank/DDBJ whole genome shotgun (WGS) entry which is preliminary data.</text>
</comment>
<dbReference type="Proteomes" id="UP001519535">
    <property type="component" value="Unassembled WGS sequence"/>
</dbReference>